<dbReference type="InterPro" id="IPR003497">
    <property type="entry name" value="BRO_N_domain"/>
</dbReference>
<comment type="caution">
    <text evidence="2">The sequence shown here is derived from an EMBL/GenBank/DDBJ whole genome shotgun (WGS) entry which is preliminary data.</text>
</comment>
<dbReference type="PROSITE" id="PS51750">
    <property type="entry name" value="BRO_N"/>
    <property type="match status" value="1"/>
</dbReference>
<protein>
    <submittedName>
        <fullName evidence="2">Toxin Bro</fullName>
    </submittedName>
</protein>
<evidence type="ECO:0000259" key="1">
    <source>
        <dbReference type="PROSITE" id="PS51750"/>
    </source>
</evidence>
<sequence length="258" mass="28857">MENRMQIFQNEEFGELRTVRKNGDPWFVGKDVAKALGYSNPRKAIIDHVDPEDRYCGDGVTIHDSIGREQHPVVINESGLYSLILSSKLESAKRFKHWVTSEVLPSIRRHGAYMTDALLEQAAGNADVAAQVVRALSEERTLNKKLAGQLKQAEAQLTVALPKAAYFDALVDCPDCTGIRLTAKELGVPQSMFTAYLVRKKYAYYDSKGIMHPHALPYRNGLFVVREFIAPNGHRGTQMLVTPRGKQVFLAERSEIIG</sequence>
<dbReference type="InterPro" id="IPR005039">
    <property type="entry name" value="Ant_C"/>
</dbReference>
<feature type="domain" description="Bro-N" evidence="1">
    <location>
        <begin position="5"/>
        <end position="111"/>
    </location>
</feature>
<dbReference type="SMART" id="SM01040">
    <property type="entry name" value="Bro-N"/>
    <property type="match status" value="1"/>
</dbReference>
<dbReference type="RefSeq" id="WP_117445215.1">
    <property type="nucleotide sequence ID" value="NZ_QUSK01000001.1"/>
</dbReference>
<proteinExistence type="predicted"/>
<dbReference type="GO" id="GO:0003677">
    <property type="term" value="F:DNA binding"/>
    <property type="evidence" value="ECO:0007669"/>
    <property type="project" value="InterPro"/>
</dbReference>
<accession>A0A3E3E888</accession>
<dbReference type="EMBL" id="QUSK01000001">
    <property type="protein sequence ID" value="RGD78357.1"/>
    <property type="molecule type" value="Genomic_DNA"/>
</dbReference>
<dbReference type="Pfam" id="PF03374">
    <property type="entry name" value="ANT"/>
    <property type="match status" value="1"/>
</dbReference>
<evidence type="ECO:0000313" key="3">
    <source>
        <dbReference type="Proteomes" id="UP000260721"/>
    </source>
</evidence>
<reference evidence="2 3" key="1">
    <citation type="submission" date="2018-08" db="EMBL/GenBank/DDBJ databases">
        <title>A genome reference for cultivated species of the human gut microbiota.</title>
        <authorList>
            <person name="Zou Y."/>
            <person name="Xue W."/>
            <person name="Luo G."/>
        </authorList>
    </citation>
    <scope>NUCLEOTIDE SEQUENCE [LARGE SCALE GENOMIC DNA]</scope>
    <source>
        <strain evidence="2 3">TF08-11</strain>
    </source>
</reference>
<evidence type="ECO:0000313" key="2">
    <source>
        <dbReference type="EMBL" id="RGD78357.1"/>
    </source>
</evidence>
<gene>
    <name evidence="2" type="ORF">DXC78_00540</name>
</gene>
<dbReference type="PANTHER" id="PTHR36180:SF2">
    <property type="entry name" value="BRO FAMILY PROTEIN"/>
    <property type="match status" value="1"/>
</dbReference>
<organism evidence="2 3">
    <name type="scientific">Faecalicoccus pleomorphus</name>
    <dbReference type="NCBI Taxonomy" id="1323"/>
    <lineage>
        <taxon>Bacteria</taxon>
        <taxon>Bacillati</taxon>
        <taxon>Bacillota</taxon>
        <taxon>Erysipelotrichia</taxon>
        <taxon>Erysipelotrichales</taxon>
        <taxon>Erysipelotrichaceae</taxon>
        <taxon>Faecalicoccus</taxon>
    </lineage>
</organism>
<dbReference type="Proteomes" id="UP000260721">
    <property type="component" value="Unassembled WGS sequence"/>
</dbReference>
<dbReference type="AlphaFoldDB" id="A0A3E3E888"/>
<dbReference type="Pfam" id="PF02498">
    <property type="entry name" value="Bro-N"/>
    <property type="match status" value="1"/>
</dbReference>
<dbReference type="PANTHER" id="PTHR36180">
    <property type="entry name" value="DNA-BINDING PROTEIN-RELATED-RELATED"/>
    <property type="match status" value="1"/>
</dbReference>
<name>A0A3E3E888_9FIRM</name>